<reference evidence="1" key="1">
    <citation type="submission" date="2014-02" db="EMBL/GenBank/DDBJ databases">
        <title>Expanding our view of genomic diversity in Candidatus Accumulibacter clades.</title>
        <authorList>
            <person name="Skennerton C.T."/>
            <person name="Barr J.J."/>
            <person name="Slater F.R."/>
            <person name="Bond P.L."/>
            <person name="Tyson G.W."/>
        </authorList>
    </citation>
    <scope>NUCLEOTIDE SEQUENCE [LARGE SCALE GENOMIC DNA]</scope>
</reference>
<gene>
    <name evidence="1" type="ORF">AW08_03110</name>
</gene>
<sequence length="87" mass="9118">MLGPTTGTMCPLPLVGLPLAGPIRVAIGLTVSRRERDLDLDDLVPLLVGAVALGYREQFAQPPPRILGGGIVHADIMTHTAVVVQQA</sequence>
<organism evidence="1 2">
    <name type="scientific">Candidatus Accumulibacter adjunctus</name>
    <dbReference type="NCBI Taxonomy" id="1454001"/>
    <lineage>
        <taxon>Bacteria</taxon>
        <taxon>Pseudomonadati</taxon>
        <taxon>Pseudomonadota</taxon>
        <taxon>Betaproteobacteria</taxon>
        <taxon>Candidatus Accumulibacter</taxon>
    </lineage>
</organism>
<proteinExistence type="predicted"/>
<comment type="caution">
    <text evidence="1">The sequence shown here is derived from an EMBL/GenBank/DDBJ whole genome shotgun (WGS) entry which is preliminary data.</text>
</comment>
<dbReference type="Proteomes" id="UP000020218">
    <property type="component" value="Unassembled WGS sequence"/>
</dbReference>
<name>A0A011NME1_9PROT</name>
<dbReference type="AlphaFoldDB" id="A0A011NME1"/>
<dbReference type="STRING" id="1454001.AW08_03110"/>
<dbReference type="EMBL" id="JFAX01000021">
    <property type="protein sequence ID" value="EXI65590.1"/>
    <property type="molecule type" value="Genomic_DNA"/>
</dbReference>
<keyword evidence="2" id="KW-1185">Reference proteome</keyword>
<evidence type="ECO:0000313" key="2">
    <source>
        <dbReference type="Proteomes" id="UP000020218"/>
    </source>
</evidence>
<accession>A0A011NME1</accession>
<protein>
    <submittedName>
        <fullName evidence="1">Uncharacterized protein</fullName>
    </submittedName>
</protein>
<evidence type="ECO:0000313" key="1">
    <source>
        <dbReference type="EMBL" id="EXI65590.1"/>
    </source>
</evidence>